<dbReference type="CDD" id="cd05289">
    <property type="entry name" value="MDR_like_2"/>
    <property type="match status" value="1"/>
</dbReference>
<feature type="domain" description="Enoyl reductase (ER)" evidence="1">
    <location>
        <begin position="15"/>
        <end position="309"/>
    </location>
</feature>
<dbReference type="InterPro" id="IPR013154">
    <property type="entry name" value="ADH-like_N"/>
</dbReference>
<comment type="caution">
    <text evidence="2">The sequence shown here is derived from an EMBL/GenBank/DDBJ whole genome shotgun (WGS) entry which is preliminary data.</text>
</comment>
<dbReference type="Pfam" id="PF13602">
    <property type="entry name" value="ADH_zinc_N_2"/>
    <property type="match status" value="1"/>
</dbReference>
<dbReference type="SMART" id="SM00829">
    <property type="entry name" value="PKS_ER"/>
    <property type="match status" value="1"/>
</dbReference>
<dbReference type="RefSeq" id="WP_102318641.1">
    <property type="nucleotide sequence ID" value="NZ_MCYQ01000033.1"/>
</dbReference>
<protein>
    <submittedName>
        <fullName evidence="2">NADPH:quinone reductase</fullName>
    </submittedName>
</protein>
<dbReference type="PANTHER" id="PTHR44013">
    <property type="entry name" value="ZINC-TYPE ALCOHOL DEHYDROGENASE-LIKE PROTEIN C16A3.02C"/>
    <property type="match status" value="1"/>
</dbReference>
<dbReference type="InterPro" id="IPR036291">
    <property type="entry name" value="NAD(P)-bd_dom_sf"/>
</dbReference>
<name>A0A2N7LFK3_9GAMM</name>
<reference evidence="3" key="1">
    <citation type="submission" date="2016-07" db="EMBL/GenBank/DDBJ databases">
        <title>Nontailed viruses are major unrecognized killers of bacteria in the ocean.</title>
        <authorList>
            <person name="Kauffman K."/>
            <person name="Hussain F."/>
            <person name="Yang J."/>
            <person name="Arevalo P."/>
            <person name="Brown J."/>
            <person name="Cutler M."/>
            <person name="Kelly L."/>
            <person name="Polz M.F."/>
        </authorList>
    </citation>
    <scope>NUCLEOTIDE SEQUENCE [LARGE SCALE GENOMIC DNA]</scope>
    <source>
        <strain evidence="3">10N.261.45.A10</strain>
    </source>
</reference>
<dbReference type="InterPro" id="IPR020843">
    <property type="entry name" value="ER"/>
</dbReference>
<dbReference type="InterPro" id="IPR052733">
    <property type="entry name" value="Chloroplast_QOR"/>
</dbReference>
<organism evidence="2 3">
    <name type="scientific">Enterovibrio norvegicus</name>
    <dbReference type="NCBI Taxonomy" id="188144"/>
    <lineage>
        <taxon>Bacteria</taxon>
        <taxon>Pseudomonadati</taxon>
        <taxon>Pseudomonadota</taxon>
        <taxon>Gammaproteobacteria</taxon>
        <taxon>Vibrionales</taxon>
        <taxon>Vibrionaceae</taxon>
        <taxon>Enterovibrio</taxon>
    </lineage>
</organism>
<dbReference type="Gene3D" id="3.90.180.10">
    <property type="entry name" value="Medium-chain alcohol dehydrogenases, catalytic domain"/>
    <property type="match status" value="1"/>
</dbReference>
<dbReference type="InterPro" id="IPR011032">
    <property type="entry name" value="GroES-like_sf"/>
</dbReference>
<proteinExistence type="predicted"/>
<dbReference type="EMBL" id="MDAL01000008">
    <property type="protein sequence ID" value="PMN94237.1"/>
    <property type="molecule type" value="Genomic_DNA"/>
</dbReference>
<dbReference type="SUPFAM" id="SSF50129">
    <property type="entry name" value="GroES-like"/>
    <property type="match status" value="1"/>
</dbReference>
<accession>A0A2N7LFK3</accession>
<dbReference type="Proteomes" id="UP000235387">
    <property type="component" value="Unassembled WGS sequence"/>
</dbReference>
<evidence type="ECO:0000313" key="3">
    <source>
        <dbReference type="Proteomes" id="UP000235387"/>
    </source>
</evidence>
<evidence type="ECO:0000259" key="1">
    <source>
        <dbReference type="SMART" id="SM00829"/>
    </source>
</evidence>
<gene>
    <name evidence="2" type="ORF">BCT23_10320</name>
</gene>
<dbReference type="GO" id="GO:0016491">
    <property type="term" value="F:oxidoreductase activity"/>
    <property type="evidence" value="ECO:0007669"/>
    <property type="project" value="InterPro"/>
</dbReference>
<dbReference type="Gene3D" id="3.40.50.720">
    <property type="entry name" value="NAD(P)-binding Rossmann-like Domain"/>
    <property type="match status" value="1"/>
</dbReference>
<dbReference type="AlphaFoldDB" id="A0A2N7LFK3"/>
<dbReference type="PANTHER" id="PTHR44013:SF1">
    <property type="entry name" value="ZINC-TYPE ALCOHOL DEHYDROGENASE-LIKE PROTEIN C16A3.02C"/>
    <property type="match status" value="1"/>
</dbReference>
<dbReference type="Pfam" id="PF08240">
    <property type="entry name" value="ADH_N"/>
    <property type="match status" value="1"/>
</dbReference>
<sequence length="313" mass="33441">MSNVMKAVQISDFGGQNVLALNTIDIPTPKADEVLIKVRAASVNPVDWKIREGYLQPLLNHSLPLTLGWDVSGEVVATGDNVTSLTIGDAVYSRPEIANNGSYAEYIVVSADEVAIKPASLSWQEAAGVPLAALTAWQALNEYVQLKEGERVLIHGGSGAVGQFAIQLAKLRGATVYTTTSSRNTELVLGLGADHVIDYREEDFSTLEDLDVVFDTIGGDTQDNSFKTLKKGGRLVSIAKTPEEDKAAAFGVNASFCFVLPNREQLEKLAVLADAGQLTVNIDSEFALNQVAEAHARSETGRAQGKIIINVSA</sequence>
<dbReference type="SUPFAM" id="SSF51735">
    <property type="entry name" value="NAD(P)-binding Rossmann-fold domains"/>
    <property type="match status" value="1"/>
</dbReference>
<evidence type="ECO:0000313" key="2">
    <source>
        <dbReference type="EMBL" id="PMN94237.1"/>
    </source>
</evidence>